<proteinExistence type="predicted"/>
<dbReference type="Proteomes" id="UP000179283">
    <property type="component" value="Unassembled WGS sequence"/>
</dbReference>
<comment type="caution">
    <text evidence="1">The sequence shown here is derived from an EMBL/GenBank/DDBJ whole genome shotgun (WGS) entry which is preliminary data.</text>
</comment>
<protein>
    <submittedName>
        <fullName evidence="1">Uncharacterized protein</fullName>
    </submittedName>
</protein>
<dbReference type="EMBL" id="MHWD01000008">
    <property type="protein sequence ID" value="OHB04587.1"/>
    <property type="molecule type" value="Genomic_DNA"/>
</dbReference>
<dbReference type="AlphaFoldDB" id="A0A1G2U509"/>
<accession>A0A1G2U509</accession>
<evidence type="ECO:0000313" key="2">
    <source>
        <dbReference type="Proteomes" id="UP000179283"/>
    </source>
</evidence>
<name>A0A1G2U509_9BACT</name>
<sequence>MSDTKTLIELPGMIHSSVRRSVKKLIGPVCARAYDFLPENMAGKSVAGYVCIYGDYSDGGFPRIISLSPIGEVLPTSESFFFADEKAKRLSSHPTHVSSWQSRDKERKRYGGAIRAGALILSFSGLPEWVDEALMVAVAADMNRITEEEIARVTRISENPLLQVVRG</sequence>
<reference evidence="1 2" key="1">
    <citation type="journal article" date="2016" name="Nat. Commun.">
        <title>Thousands of microbial genomes shed light on interconnected biogeochemical processes in an aquifer system.</title>
        <authorList>
            <person name="Anantharaman K."/>
            <person name="Brown C.T."/>
            <person name="Hug L.A."/>
            <person name="Sharon I."/>
            <person name="Castelle C.J."/>
            <person name="Probst A.J."/>
            <person name="Thomas B.C."/>
            <person name="Singh A."/>
            <person name="Wilkins M.J."/>
            <person name="Karaoz U."/>
            <person name="Brodie E.L."/>
            <person name="Williams K.H."/>
            <person name="Hubbard S.S."/>
            <person name="Banfield J.F."/>
        </authorList>
    </citation>
    <scope>NUCLEOTIDE SEQUENCE [LARGE SCALE GENOMIC DNA]</scope>
</reference>
<evidence type="ECO:0000313" key="1">
    <source>
        <dbReference type="EMBL" id="OHB04587.1"/>
    </source>
</evidence>
<gene>
    <name evidence="1" type="ORF">A2920_01445</name>
</gene>
<organism evidence="1 2">
    <name type="scientific">Candidatus Zambryskibacteria bacterium RIFCSPLOWO2_01_FULL_43_17</name>
    <dbReference type="NCBI Taxonomy" id="1802760"/>
    <lineage>
        <taxon>Bacteria</taxon>
        <taxon>Candidatus Zambryskiibacteriota</taxon>
    </lineage>
</organism>